<proteinExistence type="predicted"/>
<evidence type="ECO:0000256" key="1">
    <source>
        <dbReference type="SAM" id="Phobius"/>
    </source>
</evidence>
<keyword evidence="1" id="KW-1133">Transmembrane helix</keyword>
<organism evidence="2 3">
    <name type="scientific">Vibrio gazogenes</name>
    <dbReference type="NCBI Taxonomy" id="687"/>
    <lineage>
        <taxon>Bacteria</taxon>
        <taxon>Pseudomonadati</taxon>
        <taxon>Pseudomonadota</taxon>
        <taxon>Gammaproteobacteria</taxon>
        <taxon>Vibrionales</taxon>
        <taxon>Vibrionaceae</taxon>
        <taxon>Vibrio</taxon>
    </lineage>
</organism>
<accession>A0A1Z2SEP9</accession>
<feature type="transmembrane region" description="Helical" evidence="1">
    <location>
        <begin position="100"/>
        <end position="121"/>
    </location>
</feature>
<evidence type="ECO:0000313" key="3">
    <source>
        <dbReference type="Proteomes" id="UP000196708"/>
    </source>
</evidence>
<dbReference type="Proteomes" id="UP000196708">
    <property type="component" value="Chromosome 1"/>
</dbReference>
<keyword evidence="1" id="KW-0472">Membrane</keyword>
<name>A0A1Z2SEP9_VIBGA</name>
<keyword evidence="1" id="KW-0812">Transmembrane</keyword>
<protein>
    <submittedName>
        <fullName evidence="2">Uncharacterized protein</fullName>
    </submittedName>
</protein>
<dbReference type="AlphaFoldDB" id="A0A1Z2SEP9"/>
<dbReference type="EMBL" id="CP018835">
    <property type="protein sequence ID" value="ASA55654.1"/>
    <property type="molecule type" value="Genomic_DNA"/>
</dbReference>
<evidence type="ECO:0000313" key="2">
    <source>
        <dbReference type="EMBL" id="ASA55654.1"/>
    </source>
</evidence>
<dbReference type="KEGG" id="vga:BSQ33_08040"/>
<reference evidence="2 3" key="1">
    <citation type="submission" date="2016-12" db="EMBL/GenBank/DDBJ databases">
        <authorList>
            <person name="Song W.-J."/>
            <person name="Kurnit D.M."/>
        </authorList>
    </citation>
    <scope>NUCLEOTIDE SEQUENCE [LARGE SCALE GENOMIC DNA]</scope>
    <source>
        <strain evidence="2 3">ATCC 43942</strain>
    </source>
</reference>
<sequence length="381" mass="44440">MFFYTNVQRAIKLVDKNAVLYSHAKFPGWEISYVCIENNGLVETIDAYAIVTLKNGRVIYVPFEDVGQVRLPNDDELLGYDIRFLTPEQMAAAVDKKRQLEFIVAVCLFLGFIAAIQGIAWKRQQDELAIQNAMQAMNNMHHQNRQEAYNLLKQAEATLEQREKDLGAFYVYTNAQMPLDGYMIPNQYGFSSYVNEIQDYLEHPSFRNADRDYVQNGMNPISLFLSHENTQGYRVGIYIETMDYYINQSIYYPGDKHQKDSSLWITKIQPVTDAERAEFLTRNPNLTQEDLKQYQLDKSHFSRSFILSQALLNGGKMSQEAYMLTSENFAGKERLFFISSKSTHLTTEQQDQLIEKFIQRYDFKRSDFKDYAWRKVSVIEK</sequence>
<gene>
    <name evidence="2" type="ORF">BSQ33_08040</name>
</gene>